<dbReference type="PROSITE" id="PS50280">
    <property type="entry name" value="SET"/>
    <property type="match status" value="1"/>
</dbReference>
<proteinExistence type="predicted"/>
<evidence type="ECO:0000256" key="8">
    <source>
        <dbReference type="ARBA" id="ARBA00022833"/>
    </source>
</evidence>
<dbReference type="GO" id="GO:0032259">
    <property type="term" value="P:methylation"/>
    <property type="evidence" value="ECO:0007669"/>
    <property type="project" value="UniProtKB-KW"/>
</dbReference>
<keyword evidence="4" id="KW-0949">S-adenosyl-L-methionine</keyword>
<dbReference type="GO" id="GO:0008270">
    <property type="term" value="F:zinc ion binding"/>
    <property type="evidence" value="ECO:0007669"/>
    <property type="project" value="UniProtKB-KW"/>
</dbReference>
<dbReference type="CDD" id="cd19193">
    <property type="entry name" value="PR-SET_PRDM7_9"/>
    <property type="match status" value="1"/>
</dbReference>
<evidence type="ECO:0000256" key="6">
    <source>
        <dbReference type="ARBA" id="ARBA00022737"/>
    </source>
</evidence>
<dbReference type="Pfam" id="PF21549">
    <property type="entry name" value="PRDM2_PR"/>
    <property type="match status" value="1"/>
</dbReference>
<protein>
    <submittedName>
        <fullName evidence="18">Histone-lysine N-methyltransferase PRDM7</fullName>
    </submittedName>
</protein>
<dbReference type="GO" id="GO:0005634">
    <property type="term" value="C:nucleus"/>
    <property type="evidence" value="ECO:0007669"/>
    <property type="project" value="UniProtKB-SubCell"/>
</dbReference>
<evidence type="ECO:0000256" key="1">
    <source>
        <dbReference type="ARBA" id="ARBA00004123"/>
    </source>
</evidence>
<keyword evidence="2" id="KW-0489">Methyltransferase</keyword>
<reference evidence="18" key="1">
    <citation type="submission" date="2021-07" db="EMBL/GenBank/DDBJ databases">
        <authorList>
            <person name="Catto M.A."/>
            <person name="Jacobson A."/>
            <person name="Kennedy G."/>
            <person name="Labadie P."/>
            <person name="Hunt B.G."/>
            <person name="Srinivasan R."/>
        </authorList>
    </citation>
    <scope>NUCLEOTIDE SEQUENCE</scope>
    <source>
        <strain evidence="18">PL_HMW_Pooled</strain>
        <tissue evidence="18">Head</tissue>
    </source>
</reference>
<keyword evidence="19" id="KW-1185">Reference proteome</keyword>
<name>A0AAE1LF50_9NEOP</name>
<dbReference type="GO" id="GO:0008170">
    <property type="term" value="F:N-methyltransferase activity"/>
    <property type="evidence" value="ECO:0007669"/>
    <property type="project" value="UniProtKB-ARBA"/>
</dbReference>
<organism evidence="18 19">
    <name type="scientific">Frankliniella fusca</name>
    <dbReference type="NCBI Taxonomy" id="407009"/>
    <lineage>
        <taxon>Eukaryota</taxon>
        <taxon>Metazoa</taxon>
        <taxon>Ecdysozoa</taxon>
        <taxon>Arthropoda</taxon>
        <taxon>Hexapoda</taxon>
        <taxon>Insecta</taxon>
        <taxon>Pterygota</taxon>
        <taxon>Neoptera</taxon>
        <taxon>Paraneoptera</taxon>
        <taxon>Thysanoptera</taxon>
        <taxon>Terebrantia</taxon>
        <taxon>Thripoidea</taxon>
        <taxon>Thripidae</taxon>
        <taxon>Frankliniella</taxon>
    </lineage>
</organism>
<evidence type="ECO:0000256" key="4">
    <source>
        <dbReference type="ARBA" id="ARBA00022691"/>
    </source>
</evidence>
<keyword evidence="3" id="KW-0808">Transferase</keyword>
<dbReference type="SMART" id="SM00317">
    <property type="entry name" value="SET"/>
    <property type="match status" value="1"/>
</dbReference>
<evidence type="ECO:0000256" key="13">
    <source>
        <dbReference type="PROSITE-ProRule" id="PRU00042"/>
    </source>
</evidence>
<evidence type="ECO:0000256" key="11">
    <source>
        <dbReference type="ARBA" id="ARBA00023163"/>
    </source>
</evidence>
<dbReference type="InterPro" id="IPR050331">
    <property type="entry name" value="Zinc_finger"/>
</dbReference>
<evidence type="ECO:0000256" key="5">
    <source>
        <dbReference type="ARBA" id="ARBA00022723"/>
    </source>
</evidence>
<gene>
    <name evidence="18" type="ORF">KUF71_006223</name>
</gene>
<dbReference type="EMBL" id="JAHWGI010000525">
    <property type="protein sequence ID" value="KAK3916429.1"/>
    <property type="molecule type" value="Genomic_DNA"/>
</dbReference>
<dbReference type="PANTHER" id="PTHR16515">
    <property type="entry name" value="PR DOMAIN ZINC FINGER PROTEIN"/>
    <property type="match status" value="1"/>
</dbReference>
<keyword evidence="9" id="KW-0805">Transcription regulation</keyword>
<evidence type="ECO:0000256" key="10">
    <source>
        <dbReference type="ARBA" id="ARBA00023125"/>
    </source>
</evidence>
<evidence type="ECO:0000256" key="9">
    <source>
        <dbReference type="ARBA" id="ARBA00023015"/>
    </source>
</evidence>
<dbReference type="SUPFAM" id="SSF82199">
    <property type="entry name" value="SET domain"/>
    <property type="match status" value="1"/>
</dbReference>
<evidence type="ECO:0000313" key="18">
    <source>
        <dbReference type="EMBL" id="KAK3916429.1"/>
    </source>
</evidence>
<dbReference type="PROSITE" id="PS50806">
    <property type="entry name" value="KRAB_RELATED"/>
    <property type="match status" value="1"/>
</dbReference>
<dbReference type="GO" id="GO:0006355">
    <property type="term" value="P:regulation of DNA-templated transcription"/>
    <property type="evidence" value="ECO:0007669"/>
    <property type="project" value="InterPro"/>
</dbReference>
<evidence type="ECO:0000259" key="17">
    <source>
        <dbReference type="PROSITE" id="PS50806"/>
    </source>
</evidence>
<sequence>MSESDTGSDFEDIEEFFSNNEWKELGVYEKHSYRNMRKNFLAMQACGLSPKLPIFMRKKVQKPVRDPAGLTNKQPVNPTAKEAPRRNPQRKNSRKVYAEPDDDDLLYYTFFPRIVLDCFDCQAEWEGDCPEHGPLQFIAADTEVAVGHPERALLTVPAQLAVSESKISGAGLGVWARHLIPKRVCFGPYDSEVVPIGKNTGYGWEIQRGGKAVHCVDAVNMASSNWMRFVNCARHSEEQNLHAYQHRGQLFYQTMRDILPDEELLVWDGDTYAQELKIDGKVYNEAMSSKDQRLLSEYRQLNRFNVCSAMQQKKKGEEQQVAAVSSPPEAGARRHTCGSCGRNFLFPAHLKRHEQEVHGKEKAQQVPAVSTPNIGVFQRQDLAFSEDANILASKDANQFTVFAMAVPEST</sequence>
<keyword evidence="8" id="KW-0862">Zinc</keyword>
<comment type="caution">
    <text evidence="18">The sequence shown here is derived from an EMBL/GenBank/DDBJ whole genome shotgun (WGS) entry which is preliminary data.</text>
</comment>
<evidence type="ECO:0000256" key="3">
    <source>
        <dbReference type="ARBA" id="ARBA00022679"/>
    </source>
</evidence>
<dbReference type="Gene3D" id="2.170.270.10">
    <property type="entry name" value="SET domain"/>
    <property type="match status" value="1"/>
</dbReference>
<evidence type="ECO:0000256" key="14">
    <source>
        <dbReference type="SAM" id="MobiDB-lite"/>
    </source>
</evidence>
<dbReference type="PROSITE" id="PS00028">
    <property type="entry name" value="ZINC_FINGER_C2H2_1"/>
    <property type="match status" value="1"/>
</dbReference>
<dbReference type="InterPro" id="IPR044417">
    <property type="entry name" value="PRDM7_9_PR-SET"/>
</dbReference>
<evidence type="ECO:0000256" key="2">
    <source>
        <dbReference type="ARBA" id="ARBA00022603"/>
    </source>
</evidence>
<feature type="domain" description="C2H2-type" evidence="15">
    <location>
        <begin position="335"/>
        <end position="363"/>
    </location>
</feature>
<dbReference type="InterPro" id="IPR001214">
    <property type="entry name" value="SET_dom"/>
</dbReference>
<keyword evidence="10" id="KW-0238">DNA-binding</keyword>
<feature type="region of interest" description="Disordered" evidence="14">
    <location>
        <begin position="63"/>
        <end position="96"/>
    </location>
</feature>
<keyword evidence="5" id="KW-0479">Metal-binding</keyword>
<keyword evidence="7 13" id="KW-0863">Zinc-finger</keyword>
<dbReference type="GO" id="GO:0003677">
    <property type="term" value="F:DNA binding"/>
    <property type="evidence" value="ECO:0007669"/>
    <property type="project" value="UniProtKB-KW"/>
</dbReference>
<feature type="domain" description="KRAB-related" evidence="17">
    <location>
        <begin position="5"/>
        <end position="68"/>
    </location>
</feature>
<dbReference type="PROSITE" id="PS50157">
    <property type="entry name" value="ZINC_FINGER_C2H2_2"/>
    <property type="match status" value="1"/>
</dbReference>
<evidence type="ECO:0000313" key="19">
    <source>
        <dbReference type="Proteomes" id="UP001219518"/>
    </source>
</evidence>
<dbReference type="InterPro" id="IPR003655">
    <property type="entry name" value="aKRAB"/>
</dbReference>
<feature type="domain" description="SET" evidence="16">
    <location>
        <begin position="158"/>
        <end position="269"/>
    </location>
</feature>
<dbReference type="GO" id="GO:0042054">
    <property type="term" value="F:histone methyltransferase activity"/>
    <property type="evidence" value="ECO:0007669"/>
    <property type="project" value="InterPro"/>
</dbReference>
<keyword evidence="12" id="KW-0539">Nucleus</keyword>
<evidence type="ECO:0000259" key="16">
    <source>
        <dbReference type="PROSITE" id="PS50280"/>
    </source>
</evidence>
<dbReference type="PANTHER" id="PTHR16515:SF49">
    <property type="entry name" value="GASTRULA ZINC FINGER PROTEIN XLCGF49.1-LIKE-RELATED"/>
    <property type="match status" value="1"/>
</dbReference>
<accession>A0AAE1LF50</accession>
<dbReference type="Proteomes" id="UP001219518">
    <property type="component" value="Unassembled WGS sequence"/>
</dbReference>
<dbReference type="AlphaFoldDB" id="A0AAE1LF50"/>
<comment type="subcellular location">
    <subcellularLocation>
        <location evidence="1">Nucleus</location>
    </subcellularLocation>
</comment>
<dbReference type="GO" id="GO:0008757">
    <property type="term" value="F:S-adenosylmethionine-dependent methyltransferase activity"/>
    <property type="evidence" value="ECO:0007669"/>
    <property type="project" value="UniProtKB-ARBA"/>
</dbReference>
<evidence type="ECO:0000256" key="12">
    <source>
        <dbReference type="ARBA" id="ARBA00023242"/>
    </source>
</evidence>
<dbReference type="InterPro" id="IPR013087">
    <property type="entry name" value="Znf_C2H2_type"/>
</dbReference>
<evidence type="ECO:0000259" key="15">
    <source>
        <dbReference type="PROSITE" id="PS50157"/>
    </source>
</evidence>
<keyword evidence="11" id="KW-0804">Transcription</keyword>
<evidence type="ECO:0000256" key="7">
    <source>
        <dbReference type="ARBA" id="ARBA00022771"/>
    </source>
</evidence>
<dbReference type="InterPro" id="IPR046341">
    <property type="entry name" value="SET_dom_sf"/>
</dbReference>
<reference evidence="18" key="2">
    <citation type="journal article" date="2023" name="BMC Genomics">
        <title>Pest status, molecular evolution, and epigenetic factors derived from the genome assembly of Frankliniella fusca, a thysanopteran phytovirus vector.</title>
        <authorList>
            <person name="Catto M.A."/>
            <person name="Labadie P.E."/>
            <person name="Jacobson A.L."/>
            <person name="Kennedy G.G."/>
            <person name="Srinivasan R."/>
            <person name="Hunt B.G."/>
        </authorList>
    </citation>
    <scope>NUCLEOTIDE SEQUENCE</scope>
    <source>
        <strain evidence="18">PL_HMW_Pooled</strain>
    </source>
</reference>
<dbReference type="Gene3D" id="3.30.160.60">
    <property type="entry name" value="Classic Zinc Finger"/>
    <property type="match status" value="1"/>
</dbReference>
<keyword evidence="6" id="KW-0677">Repeat</keyword>